<dbReference type="InterPro" id="IPR011990">
    <property type="entry name" value="TPR-like_helical_dom_sf"/>
</dbReference>
<accession>D8LD29</accession>
<protein>
    <submittedName>
        <fullName evidence="4">Uncharacterized protein</fullName>
    </submittedName>
</protein>
<feature type="signal peptide" evidence="3">
    <location>
        <begin position="1"/>
        <end position="27"/>
    </location>
</feature>
<keyword evidence="3" id="KW-0732">Signal</keyword>
<proteinExistence type="predicted"/>
<feature type="region of interest" description="Disordered" evidence="1">
    <location>
        <begin position="117"/>
        <end position="149"/>
    </location>
</feature>
<dbReference type="SUPFAM" id="SSF48452">
    <property type="entry name" value="TPR-like"/>
    <property type="match status" value="1"/>
</dbReference>
<keyword evidence="2" id="KW-1133">Transmembrane helix</keyword>
<evidence type="ECO:0000256" key="1">
    <source>
        <dbReference type="SAM" id="MobiDB-lite"/>
    </source>
</evidence>
<evidence type="ECO:0000313" key="4">
    <source>
        <dbReference type="EMBL" id="CBN78396.1"/>
    </source>
</evidence>
<keyword evidence="5" id="KW-1185">Reference proteome</keyword>
<dbReference type="OrthoDB" id="10446017at2759"/>
<sequence length="438" mass="44505">MVRRYRHRTVVAAAALVACLCCGKAAAAAGSFGGGVAMASPGDQARRIKEEATALHRAGQYEEAAEEFARAAQLLEEAGVGLAPPPALSAIRLSLAASQLKSGDLRGAEATCSQLLKTPGLPRPLRQKASYRRGMSRKRQAEAAGAGAAGSRLAQRAYRDAYLSVELSNDGGAAGPAAGDAKALGLMAEMEAGDWGQGWLTEADRSAARSKADKHLTALASMAPPARSTPAGSGGLFDMFGGGGGSGAPGFPDLGSGAGAGGALGGMPGLMDMMGAGTGGVGGGAEEGMGGLMSMLMGGGGAKSGLGGGADGPDPKQMLKMAKKMSKGVKKQLRNPGTQQMVCAFLNQAKPETLMSLATTAGFPGANEAIVNGLSGYLQKADGKTLESWIDYGEIATCAFRRLKQFSVLWSRGIALAGIWLVWVWVRACFAPIVVQKA</sequence>
<evidence type="ECO:0000256" key="2">
    <source>
        <dbReference type="SAM" id="Phobius"/>
    </source>
</evidence>
<evidence type="ECO:0000256" key="3">
    <source>
        <dbReference type="SAM" id="SignalP"/>
    </source>
</evidence>
<dbReference type="Proteomes" id="UP000002630">
    <property type="component" value="Linkage Group LG23"/>
</dbReference>
<dbReference type="EMBL" id="FN647822">
    <property type="protein sequence ID" value="CBN78396.1"/>
    <property type="molecule type" value="Genomic_DNA"/>
</dbReference>
<feature type="transmembrane region" description="Helical" evidence="2">
    <location>
        <begin position="409"/>
        <end position="435"/>
    </location>
</feature>
<dbReference type="InParanoid" id="D8LD29"/>
<dbReference type="AlphaFoldDB" id="D8LD29"/>
<gene>
    <name evidence="4" type="ORF">Esi_0113_0014</name>
</gene>
<reference evidence="4 5" key="1">
    <citation type="journal article" date="2010" name="Nature">
        <title>The Ectocarpus genome and the independent evolution of multicellularity in brown algae.</title>
        <authorList>
            <person name="Cock J.M."/>
            <person name="Sterck L."/>
            <person name="Rouze P."/>
            <person name="Scornet D."/>
            <person name="Allen A.E."/>
            <person name="Amoutzias G."/>
            <person name="Anthouard V."/>
            <person name="Artiguenave F."/>
            <person name="Aury J.M."/>
            <person name="Badger J.H."/>
            <person name="Beszteri B."/>
            <person name="Billiau K."/>
            <person name="Bonnet E."/>
            <person name="Bothwell J.H."/>
            <person name="Bowler C."/>
            <person name="Boyen C."/>
            <person name="Brownlee C."/>
            <person name="Carrano C.J."/>
            <person name="Charrier B."/>
            <person name="Cho G.Y."/>
            <person name="Coelho S.M."/>
            <person name="Collen J."/>
            <person name="Corre E."/>
            <person name="Da Silva C."/>
            <person name="Delage L."/>
            <person name="Delaroque N."/>
            <person name="Dittami S.M."/>
            <person name="Doulbeau S."/>
            <person name="Elias M."/>
            <person name="Farnham G."/>
            <person name="Gachon C.M."/>
            <person name="Gschloessl B."/>
            <person name="Heesch S."/>
            <person name="Jabbari K."/>
            <person name="Jubin C."/>
            <person name="Kawai H."/>
            <person name="Kimura K."/>
            <person name="Kloareg B."/>
            <person name="Kupper F.C."/>
            <person name="Lang D."/>
            <person name="Le Bail A."/>
            <person name="Leblanc C."/>
            <person name="Lerouge P."/>
            <person name="Lohr M."/>
            <person name="Lopez P.J."/>
            <person name="Martens C."/>
            <person name="Maumus F."/>
            <person name="Michel G."/>
            <person name="Miranda-Saavedra D."/>
            <person name="Morales J."/>
            <person name="Moreau H."/>
            <person name="Motomura T."/>
            <person name="Nagasato C."/>
            <person name="Napoli C.A."/>
            <person name="Nelson D.R."/>
            <person name="Nyvall-Collen P."/>
            <person name="Peters A.F."/>
            <person name="Pommier C."/>
            <person name="Potin P."/>
            <person name="Poulain J."/>
            <person name="Quesneville H."/>
            <person name="Read B."/>
            <person name="Rensing S.A."/>
            <person name="Ritter A."/>
            <person name="Rousvoal S."/>
            <person name="Samanta M."/>
            <person name="Samson G."/>
            <person name="Schroeder D.C."/>
            <person name="Segurens B."/>
            <person name="Strittmatter M."/>
            <person name="Tonon T."/>
            <person name="Tregear J.W."/>
            <person name="Valentin K."/>
            <person name="von Dassow P."/>
            <person name="Yamagishi T."/>
            <person name="Van de Peer Y."/>
            <person name="Wincker P."/>
        </authorList>
    </citation>
    <scope>NUCLEOTIDE SEQUENCE [LARGE SCALE GENOMIC DNA]</scope>
    <source>
        <strain evidence="5">Ec32 / CCAP1310/4</strain>
    </source>
</reference>
<keyword evidence="2" id="KW-0472">Membrane</keyword>
<feature type="compositionally biased region" description="Basic residues" evidence="1">
    <location>
        <begin position="125"/>
        <end position="138"/>
    </location>
</feature>
<organism evidence="4 5">
    <name type="scientific">Ectocarpus siliculosus</name>
    <name type="common">Brown alga</name>
    <name type="synonym">Conferva siliculosa</name>
    <dbReference type="NCBI Taxonomy" id="2880"/>
    <lineage>
        <taxon>Eukaryota</taxon>
        <taxon>Sar</taxon>
        <taxon>Stramenopiles</taxon>
        <taxon>Ochrophyta</taxon>
        <taxon>PX clade</taxon>
        <taxon>Phaeophyceae</taxon>
        <taxon>Ectocarpales</taxon>
        <taxon>Ectocarpaceae</taxon>
        <taxon>Ectocarpus</taxon>
    </lineage>
</organism>
<keyword evidence="2" id="KW-0812">Transmembrane</keyword>
<evidence type="ECO:0000313" key="5">
    <source>
        <dbReference type="Proteomes" id="UP000002630"/>
    </source>
</evidence>
<dbReference type="EMBL" id="FN649748">
    <property type="protein sequence ID" value="CBN78396.1"/>
    <property type="molecule type" value="Genomic_DNA"/>
</dbReference>
<dbReference type="Gene3D" id="1.25.40.10">
    <property type="entry name" value="Tetratricopeptide repeat domain"/>
    <property type="match status" value="1"/>
</dbReference>
<dbReference type="PROSITE" id="PS51257">
    <property type="entry name" value="PROKAR_LIPOPROTEIN"/>
    <property type="match status" value="1"/>
</dbReference>
<feature type="chain" id="PRO_5003117032" evidence="3">
    <location>
        <begin position="28"/>
        <end position="438"/>
    </location>
</feature>
<name>D8LD29_ECTSI</name>